<keyword evidence="3" id="KW-0067">ATP-binding</keyword>
<dbReference type="GO" id="GO:0016787">
    <property type="term" value="F:hydrolase activity"/>
    <property type="evidence" value="ECO:0007669"/>
    <property type="project" value="UniProtKB-KW"/>
</dbReference>
<dbReference type="EC" id="3.6.4.13" evidence="1"/>
<evidence type="ECO:0000259" key="6">
    <source>
        <dbReference type="PROSITE" id="PS51192"/>
    </source>
</evidence>
<evidence type="ECO:0000256" key="3">
    <source>
        <dbReference type="ARBA" id="ARBA00022806"/>
    </source>
</evidence>
<dbReference type="InterPro" id="IPR027417">
    <property type="entry name" value="P-loop_NTPase"/>
</dbReference>
<evidence type="ECO:0000256" key="1">
    <source>
        <dbReference type="ARBA" id="ARBA00012552"/>
    </source>
</evidence>
<keyword evidence="2" id="KW-0378">Hydrolase</keyword>
<proteinExistence type="predicted"/>
<accession>A0A8D0GXJ7</accession>
<evidence type="ECO:0000256" key="5">
    <source>
        <dbReference type="SAM" id="MobiDB-lite"/>
    </source>
</evidence>
<dbReference type="PANTHER" id="PTHR18934">
    <property type="entry name" value="ATP-DEPENDENT RNA HELICASE"/>
    <property type="match status" value="1"/>
</dbReference>
<sequence>MPQEGGELPPAKRVKLAAAPSPAPRRAMLLVPSGPKRQPPTAPGLSSGETQRRSLPIFQARGALLSQLRSLDSAVLIGETGSGKTTQIPQYLYEGGIGRQGIIAVTQPRRVAAISLATRVSDEKKAELGKLVGYSVRFEDLTSEETRIKFLTDGMLLREAIGDPLLREIQGHPGLHRGGSSTA</sequence>
<dbReference type="InterPro" id="IPR014001">
    <property type="entry name" value="Helicase_ATP-bd"/>
</dbReference>
<dbReference type="GO" id="GO:0003725">
    <property type="term" value="F:double-stranded RNA binding"/>
    <property type="evidence" value="ECO:0007669"/>
    <property type="project" value="TreeGrafter"/>
</dbReference>
<feature type="compositionally biased region" description="Low complexity" evidence="5">
    <location>
        <begin position="17"/>
        <end position="27"/>
    </location>
</feature>
<reference evidence="7" key="1">
    <citation type="submission" date="2025-08" db="UniProtKB">
        <authorList>
            <consortium name="Ensembl"/>
        </authorList>
    </citation>
    <scope>IDENTIFICATION</scope>
</reference>
<feature type="domain" description="Helicase ATP-binding" evidence="6">
    <location>
        <begin position="65"/>
        <end position="170"/>
    </location>
</feature>
<dbReference type="OMA" id="PHATHIF"/>
<protein>
    <recommendedName>
        <fullName evidence="1">RNA helicase</fullName>
        <ecNumber evidence="1">3.6.4.13</ecNumber>
    </recommendedName>
</protein>
<organism evidence="7 8">
    <name type="scientific">Sphenodon punctatus</name>
    <name type="common">Tuatara</name>
    <name type="synonym">Hatteria punctata</name>
    <dbReference type="NCBI Taxonomy" id="8508"/>
    <lineage>
        <taxon>Eukaryota</taxon>
        <taxon>Metazoa</taxon>
        <taxon>Chordata</taxon>
        <taxon>Craniata</taxon>
        <taxon>Vertebrata</taxon>
        <taxon>Euteleostomi</taxon>
        <taxon>Lepidosauria</taxon>
        <taxon>Sphenodontia</taxon>
        <taxon>Sphenodontidae</taxon>
        <taxon>Sphenodon</taxon>
    </lineage>
</organism>
<dbReference type="GO" id="GO:0003724">
    <property type="term" value="F:RNA helicase activity"/>
    <property type="evidence" value="ECO:0007669"/>
    <property type="project" value="UniProtKB-EC"/>
</dbReference>
<dbReference type="Proteomes" id="UP000694392">
    <property type="component" value="Unplaced"/>
</dbReference>
<dbReference type="GO" id="GO:0045943">
    <property type="term" value="P:positive regulation of transcription by RNA polymerase I"/>
    <property type="evidence" value="ECO:0007669"/>
    <property type="project" value="TreeGrafter"/>
</dbReference>
<evidence type="ECO:0000313" key="7">
    <source>
        <dbReference type="Ensembl" id="ENSSPUP00000013620.1"/>
    </source>
</evidence>
<keyword evidence="8" id="KW-1185">Reference proteome</keyword>
<dbReference type="GO" id="GO:0005730">
    <property type="term" value="C:nucleolus"/>
    <property type="evidence" value="ECO:0007669"/>
    <property type="project" value="TreeGrafter"/>
</dbReference>
<dbReference type="AlphaFoldDB" id="A0A8D0GXJ7"/>
<dbReference type="Ensembl" id="ENSSPUT00000014523.1">
    <property type="protein sequence ID" value="ENSSPUP00000013620.1"/>
    <property type="gene ID" value="ENSSPUG00000010489.1"/>
</dbReference>
<dbReference type="PROSITE" id="PS51192">
    <property type="entry name" value="HELICASE_ATP_BIND_1"/>
    <property type="match status" value="1"/>
</dbReference>
<dbReference type="GeneTree" id="ENSGT00940000156747"/>
<name>A0A8D0GXJ7_SPHPU</name>
<comment type="catalytic activity">
    <reaction evidence="4">
        <text>ATP + H2O = ADP + phosphate + H(+)</text>
        <dbReference type="Rhea" id="RHEA:13065"/>
        <dbReference type="ChEBI" id="CHEBI:15377"/>
        <dbReference type="ChEBI" id="CHEBI:15378"/>
        <dbReference type="ChEBI" id="CHEBI:30616"/>
        <dbReference type="ChEBI" id="CHEBI:43474"/>
        <dbReference type="ChEBI" id="CHEBI:456216"/>
        <dbReference type="EC" id="3.6.4.13"/>
    </reaction>
</comment>
<evidence type="ECO:0000313" key="8">
    <source>
        <dbReference type="Proteomes" id="UP000694392"/>
    </source>
</evidence>
<evidence type="ECO:0000256" key="2">
    <source>
        <dbReference type="ARBA" id="ARBA00022801"/>
    </source>
</evidence>
<reference evidence="7" key="2">
    <citation type="submission" date="2025-09" db="UniProtKB">
        <authorList>
            <consortium name="Ensembl"/>
        </authorList>
    </citation>
    <scope>IDENTIFICATION</scope>
</reference>
<feature type="region of interest" description="Disordered" evidence="5">
    <location>
        <begin position="1"/>
        <end position="51"/>
    </location>
</feature>
<dbReference type="Gene3D" id="3.40.50.300">
    <property type="entry name" value="P-loop containing nucleotide triphosphate hydrolases"/>
    <property type="match status" value="1"/>
</dbReference>
<keyword evidence="3" id="KW-0347">Helicase</keyword>
<keyword evidence="3" id="KW-0547">Nucleotide-binding</keyword>
<evidence type="ECO:0000256" key="4">
    <source>
        <dbReference type="ARBA" id="ARBA00047984"/>
    </source>
</evidence>
<dbReference type="SUPFAM" id="SSF52540">
    <property type="entry name" value="P-loop containing nucleoside triphosphate hydrolases"/>
    <property type="match status" value="1"/>
</dbReference>
<dbReference type="PANTHER" id="PTHR18934:SF118">
    <property type="entry name" value="ATP-DEPENDENT RNA HELICASE DHX33"/>
    <property type="match status" value="1"/>
</dbReference>